<dbReference type="OrthoDB" id="2230886at2759"/>
<dbReference type="Proteomes" id="UP000717996">
    <property type="component" value="Unassembled WGS sequence"/>
</dbReference>
<dbReference type="AlphaFoldDB" id="A0A9P6YK71"/>
<accession>A0A9P6YK71</accession>
<reference evidence="1" key="1">
    <citation type="journal article" date="2020" name="Microb. Genom.">
        <title>Genetic diversity of clinical and environmental Mucorales isolates obtained from an investigation of mucormycosis cases among solid organ transplant recipients.</title>
        <authorList>
            <person name="Nguyen M.H."/>
            <person name="Kaul D."/>
            <person name="Muto C."/>
            <person name="Cheng S.J."/>
            <person name="Richter R.A."/>
            <person name="Bruno V.M."/>
            <person name="Liu G."/>
            <person name="Beyhan S."/>
            <person name="Sundermann A.J."/>
            <person name="Mounaud S."/>
            <person name="Pasculle A.W."/>
            <person name="Nierman W.C."/>
            <person name="Driscoll E."/>
            <person name="Cumbie R."/>
            <person name="Clancy C.J."/>
            <person name="Dupont C.L."/>
        </authorList>
    </citation>
    <scope>NUCLEOTIDE SEQUENCE</scope>
    <source>
        <strain evidence="1">GL16</strain>
    </source>
</reference>
<proteinExistence type="predicted"/>
<dbReference type="EMBL" id="JAANIT010000252">
    <property type="protein sequence ID" value="KAG1549853.1"/>
    <property type="molecule type" value="Genomic_DNA"/>
</dbReference>
<sequence>MIRQKLSSSRFVLEQFIEHNGIYDAFVNEKAGNSALDRTFGVSDGTNDTLNKEDTCGALLVLIEIVIVRVSKVAWIQRIVSIA</sequence>
<comment type="caution">
    <text evidence="1">The sequence shown here is derived from an EMBL/GenBank/DDBJ whole genome shotgun (WGS) entry which is preliminary data.</text>
</comment>
<name>A0A9P6YK71_RHIOR</name>
<gene>
    <name evidence="1" type="ORF">G6F51_002804</name>
</gene>
<evidence type="ECO:0000313" key="1">
    <source>
        <dbReference type="EMBL" id="KAG1549853.1"/>
    </source>
</evidence>
<evidence type="ECO:0000313" key="2">
    <source>
        <dbReference type="Proteomes" id="UP000717996"/>
    </source>
</evidence>
<organism evidence="1 2">
    <name type="scientific">Rhizopus oryzae</name>
    <name type="common">Mucormycosis agent</name>
    <name type="synonym">Rhizopus arrhizus var. delemar</name>
    <dbReference type="NCBI Taxonomy" id="64495"/>
    <lineage>
        <taxon>Eukaryota</taxon>
        <taxon>Fungi</taxon>
        <taxon>Fungi incertae sedis</taxon>
        <taxon>Mucoromycota</taxon>
        <taxon>Mucoromycotina</taxon>
        <taxon>Mucoromycetes</taxon>
        <taxon>Mucorales</taxon>
        <taxon>Mucorineae</taxon>
        <taxon>Rhizopodaceae</taxon>
        <taxon>Rhizopus</taxon>
    </lineage>
</organism>
<protein>
    <submittedName>
        <fullName evidence="1">Uncharacterized protein</fullName>
    </submittedName>
</protein>